<evidence type="ECO:0000256" key="2">
    <source>
        <dbReference type="ARBA" id="ARBA00001964"/>
    </source>
</evidence>
<evidence type="ECO:0000256" key="12">
    <source>
        <dbReference type="SAM" id="MobiDB-lite"/>
    </source>
</evidence>
<comment type="catalytic activity">
    <reaction evidence="11">
        <text>N(6)-[(R)-dihydrolipoyl]-L-lysyl-[protein] + succinyl-CoA = N(6)-[(R)-S(8)-succinyldihydrolipoyl]-L-lysyl-[protein] + CoA</text>
        <dbReference type="Rhea" id="RHEA:15213"/>
        <dbReference type="Rhea" id="RHEA-COMP:10475"/>
        <dbReference type="Rhea" id="RHEA-COMP:20092"/>
        <dbReference type="ChEBI" id="CHEBI:57287"/>
        <dbReference type="ChEBI" id="CHEBI:57292"/>
        <dbReference type="ChEBI" id="CHEBI:83100"/>
        <dbReference type="ChEBI" id="CHEBI:83120"/>
        <dbReference type="EC" id="2.3.1.61"/>
    </reaction>
</comment>
<evidence type="ECO:0000256" key="11">
    <source>
        <dbReference type="ARBA" id="ARBA00052761"/>
    </source>
</evidence>
<dbReference type="InterPro" id="IPR031717">
    <property type="entry name" value="ODO-1/KGD_C"/>
</dbReference>
<dbReference type="GO" id="GO:0006099">
    <property type="term" value="P:tricarboxylic acid cycle"/>
    <property type="evidence" value="ECO:0007669"/>
    <property type="project" value="UniProtKB-UniPathway"/>
</dbReference>
<reference evidence="14 15" key="1">
    <citation type="submission" date="2019-07" db="EMBL/GenBank/DDBJ databases">
        <title>Microlunatus dokdonensis sp. nov. isolated from the rhizospheric soil of the wild plant Elymus tsukushiensis.</title>
        <authorList>
            <person name="Ghim S.-Y."/>
            <person name="Hwang Y.-J."/>
            <person name="Son J.-S."/>
            <person name="Shin J.-H."/>
        </authorList>
    </citation>
    <scope>NUCLEOTIDE SEQUENCE [LARGE SCALE GENOMIC DNA]</scope>
    <source>
        <strain evidence="14 15">KUDC0627</strain>
    </source>
</reference>
<dbReference type="SUPFAM" id="SSF52518">
    <property type="entry name" value="Thiamin diphosphate-binding fold (THDP-binding)"/>
    <property type="match status" value="2"/>
</dbReference>
<dbReference type="NCBIfam" id="NF008907">
    <property type="entry name" value="PRK12270.1"/>
    <property type="match status" value="1"/>
</dbReference>
<feature type="domain" description="Transketolase-like pyrimidine-binding" evidence="13">
    <location>
        <begin position="957"/>
        <end position="1150"/>
    </location>
</feature>
<dbReference type="GO" id="GO:0004591">
    <property type="term" value="F:oxoglutarate dehydrogenase (succinyl-transferring) activity"/>
    <property type="evidence" value="ECO:0007669"/>
    <property type="project" value="UniProtKB-EC"/>
</dbReference>
<dbReference type="UniPathway" id="UPA00223">
    <property type="reaction ID" value="UER00997"/>
</dbReference>
<evidence type="ECO:0000256" key="9">
    <source>
        <dbReference type="ARBA" id="ARBA00023268"/>
    </source>
</evidence>
<dbReference type="GO" id="GO:0008683">
    <property type="term" value="F:2-oxoglutarate decarboxylase activity"/>
    <property type="evidence" value="ECO:0007669"/>
    <property type="project" value="UniProtKB-EC"/>
</dbReference>
<keyword evidence="5" id="KW-0479">Metal-binding</keyword>
<dbReference type="Pfam" id="PF00198">
    <property type="entry name" value="2-oxoacid_dh"/>
    <property type="match status" value="1"/>
</dbReference>
<keyword evidence="6" id="KW-0460">Magnesium</keyword>
<keyword evidence="9" id="KW-0511">Multifunctional enzyme</keyword>
<evidence type="ECO:0000256" key="5">
    <source>
        <dbReference type="ARBA" id="ARBA00022723"/>
    </source>
</evidence>
<keyword evidence="8" id="KW-0786">Thiamine pyrophosphate</keyword>
<dbReference type="NCBIfam" id="NF006914">
    <property type="entry name" value="PRK09404.1"/>
    <property type="match status" value="1"/>
</dbReference>
<evidence type="ECO:0000256" key="4">
    <source>
        <dbReference type="ARBA" id="ARBA00022532"/>
    </source>
</evidence>
<keyword evidence="4" id="KW-0816">Tricarboxylic acid cycle</keyword>
<dbReference type="InterPro" id="IPR005475">
    <property type="entry name" value="Transketolase-like_Pyr-bd"/>
</dbReference>
<sequence>MATAPDPHSTSNSAEDFGANDWLIEQMYEQYVADPKSVDATWARYFSTNGAPGSAPAATGTVAAKSASPTTQQPPSAPANGAAPARSAASPAQTSPAKAAPTQTAPTQTAPTQTAPTQTAPTQTAQAQTAPTKPAEQSAPARPTSKVESKTNQSQPAKPATGAGLPADPPNPSERPAAGSDEPLRVVMRGAPMRTAKNMDASLTVPTATSVRSLPVKLLIDQRIVINNHLRRARGGKVSFTHIIGYAIVQALKAIPDMNVAYEVVDGKPNLVKPAHINLGLAIDLPKPDGTRQLVVPSIKGAEDLDFAQFWAAYEQIVKKARGNKLTVDDFAGTTISLTNPGTIGTNHSVPRLMNGQGAIIGVGSMDYPAEFQGSNPERLNTLGVSKIMTLTSTYDHRVIQGALSGEFLAKLHALLLGEDGFYDHIFTSLRIPTAPIYWATDRSTMHEDQVSKNARVFELINAYRVRGHLMADIDPIEYHLRNHPDLDVQTHELTLWDLDREFATGDFADGSGRMTLRKILGILRDSYCRTVGIEYMHIQDRAQRRWIQAHVERPHESMPRDEQLRIMDKLNEAEIFETFLQTKYVGQKRFSLEGGESAIALLDEICEQAADDQLDEVTIGMAHRGRLNALANIVGKSYTQIFREFEGNIDPRTVQGSGDVKYHLGAEGKFTSLAGNTIKTSMAANPSHLEAVDPVLEGIARAKQDILDQGTEYPVLPVLVHGDAAFAGQGVVAETLGLSQLRGYRTGGTIHVVVNNQVGFTTTPAEGRSSTYATDVARMVQAPIFHVNGDDPEACIQVARLAYDYRREFNKDVVIDLVCYRSRGHNEGDDPSITQPLMYDLISKKRSVRKIYTEALIGRGDITIEDAEEVLKKFQSRLESVFEEVRQAATAPVDDEYRRHPKYPEKTGAKHGTAISPEVMQRIADAHLNVPEGFTVHPKVLPQLQRRAKSIAEGGIDWGTGELLALGSVMIEGRPVRLTGQDTRRGTFSSRFAALVDRKNADVWIPLQHLDPQQGRFHVFNSPLSEYAAMGFEYGYSVARPEALVLWEAQYGDFSNGAQTIIDEFITAGYSKWGQKSGVVLLLPHGYEGQGSDHSSARIERWLQLAADNAFTVAQPSTSASYFHLLRNHALSSNHKPLIVLTPKRMLRMKAAASQPTDFTEGSWESVLGDDSISDPSKVRRMILTSGMARWELMAERDKQGKSEEIAVVALERYYPLPADQIAAELAKYPNLEQFYWVQYEPKNQGAWPFLALNLPEAFAELGVNQQLTPVTRPASSAPATGSHKVHEAEQKQLFATALG</sequence>
<dbReference type="SMART" id="SM00861">
    <property type="entry name" value="Transket_pyr"/>
    <property type="match status" value="1"/>
</dbReference>
<dbReference type="Pfam" id="PF00676">
    <property type="entry name" value="E1_dh"/>
    <property type="match status" value="1"/>
</dbReference>
<name>A0A516Q0Y1_9ACTN</name>
<dbReference type="Pfam" id="PF16078">
    <property type="entry name" value="2-oxogl_dehyd_N"/>
    <property type="match status" value="1"/>
</dbReference>
<evidence type="ECO:0000256" key="8">
    <source>
        <dbReference type="ARBA" id="ARBA00023052"/>
    </source>
</evidence>
<dbReference type="InterPro" id="IPR023213">
    <property type="entry name" value="CAT-like_dom_sf"/>
</dbReference>
<dbReference type="GO" id="GO:0045252">
    <property type="term" value="C:oxoglutarate dehydrogenase complex"/>
    <property type="evidence" value="ECO:0007669"/>
    <property type="project" value="TreeGrafter"/>
</dbReference>
<comment type="pathway">
    <text evidence="3">Carbohydrate metabolism; tricarboxylic acid cycle; succinyl-CoA from 2-oxoglutarate (dehydrogenase route): step 1/1.</text>
</comment>
<comment type="cofactor">
    <cofactor evidence="1">
        <name>Mg(2+)</name>
        <dbReference type="ChEBI" id="CHEBI:18420"/>
    </cofactor>
</comment>
<comment type="cofactor">
    <cofactor evidence="2">
        <name>thiamine diphosphate</name>
        <dbReference type="ChEBI" id="CHEBI:58937"/>
    </cofactor>
</comment>
<dbReference type="InterPro" id="IPR001078">
    <property type="entry name" value="2-oxoacid_DH_actylTfrase"/>
</dbReference>
<keyword evidence="15" id="KW-1185">Reference proteome</keyword>
<dbReference type="EMBL" id="CP041692">
    <property type="protein sequence ID" value="QDP97077.1"/>
    <property type="molecule type" value="Genomic_DNA"/>
</dbReference>
<keyword evidence="14" id="KW-0808">Transferase</keyword>
<comment type="catalytic activity">
    <reaction evidence="10">
        <text>N(6)-[(R)-lipoyl]-L-lysyl-[protein] + 2-oxoglutarate + H(+) = N(6)-[(R)-S(8)-succinyldihydrolipoyl]-L-lysyl-[protein] + CO2</text>
        <dbReference type="Rhea" id="RHEA:12188"/>
        <dbReference type="Rhea" id="RHEA-COMP:10474"/>
        <dbReference type="Rhea" id="RHEA-COMP:20092"/>
        <dbReference type="ChEBI" id="CHEBI:15378"/>
        <dbReference type="ChEBI" id="CHEBI:16526"/>
        <dbReference type="ChEBI" id="CHEBI:16810"/>
        <dbReference type="ChEBI" id="CHEBI:83099"/>
        <dbReference type="ChEBI" id="CHEBI:83120"/>
        <dbReference type="EC" id="1.2.4.2"/>
    </reaction>
</comment>
<dbReference type="RefSeq" id="WP_143987038.1">
    <property type="nucleotide sequence ID" value="NZ_CP041692.1"/>
</dbReference>
<dbReference type="NCBIfam" id="TIGR00239">
    <property type="entry name" value="2oxo_dh_E1"/>
    <property type="match status" value="1"/>
</dbReference>
<dbReference type="CDD" id="cd02016">
    <property type="entry name" value="TPP_E1_OGDC_like"/>
    <property type="match status" value="1"/>
</dbReference>
<accession>A0A516Q0Y1</accession>
<keyword evidence="14" id="KW-0456">Lyase</keyword>
<protein>
    <submittedName>
        <fullName evidence="14">Multifunctional oxoglutarate decarboxylase/oxoglutarate dehydrogenase thiamine pyrophosphate-binding subunit/dihydrolipoyllysine-residue succinyltransferase subunit</fullName>
        <ecNumber evidence="14">4.1.1.71</ecNumber>
    </submittedName>
</protein>
<dbReference type="Pfam" id="PF16870">
    <property type="entry name" value="OxoGdeHyase_C"/>
    <property type="match status" value="1"/>
</dbReference>
<dbReference type="Gene3D" id="3.30.559.10">
    <property type="entry name" value="Chloramphenicol acetyltransferase-like domain"/>
    <property type="match status" value="1"/>
</dbReference>
<evidence type="ECO:0000256" key="7">
    <source>
        <dbReference type="ARBA" id="ARBA00023002"/>
    </source>
</evidence>
<dbReference type="InterPro" id="IPR001017">
    <property type="entry name" value="DH_E1"/>
</dbReference>
<dbReference type="EC" id="4.1.1.71" evidence="14"/>
<dbReference type="PANTHER" id="PTHR23152">
    <property type="entry name" value="2-OXOGLUTARATE DEHYDROGENASE"/>
    <property type="match status" value="1"/>
</dbReference>
<dbReference type="InterPro" id="IPR042179">
    <property type="entry name" value="KGD_C_sf"/>
</dbReference>
<evidence type="ECO:0000313" key="14">
    <source>
        <dbReference type="EMBL" id="QDP97077.1"/>
    </source>
</evidence>
<evidence type="ECO:0000256" key="3">
    <source>
        <dbReference type="ARBA" id="ARBA00004813"/>
    </source>
</evidence>
<dbReference type="Pfam" id="PF02779">
    <property type="entry name" value="Transket_pyr"/>
    <property type="match status" value="1"/>
</dbReference>
<dbReference type="KEGG" id="mik:FOE78_15115"/>
<evidence type="ECO:0000259" key="13">
    <source>
        <dbReference type="SMART" id="SM00861"/>
    </source>
</evidence>
<dbReference type="InterPro" id="IPR032106">
    <property type="entry name" value="2-oxogl_dehyd_N"/>
</dbReference>
<dbReference type="GO" id="GO:0000287">
    <property type="term" value="F:magnesium ion binding"/>
    <property type="evidence" value="ECO:0007669"/>
    <property type="project" value="UniProtKB-ARBA"/>
</dbReference>
<dbReference type="Gene3D" id="3.40.50.11610">
    <property type="entry name" value="Multifunctional 2-oxoglutarate metabolism enzyme, C-terminal domain"/>
    <property type="match status" value="1"/>
</dbReference>
<proteinExistence type="predicted"/>
<dbReference type="OrthoDB" id="9759785at2"/>
<dbReference type="Gene3D" id="3.40.50.12470">
    <property type="match status" value="1"/>
</dbReference>
<dbReference type="PANTHER" id="PTHR23152:SF4">
    <property type="entry name" value="2-OXOADIPATE DEHYDROGENASE COMPLEX COMPONENT E1"/>
    <property type="match status" value="1"/>
</dbReference>
<dbReference type="SUPFAM" id="SSF52777">
    <property type="entry name" value="CoA-dependent acyltransferases"/>
    <property type="match status" value="1"/>
</dbReference>
<dbReference type="Gene3D" id="1.10.287.1150">
    <property type="entry name" value="TPP helical domain"/>
    <property type="match status" value="1"/>
</dbReference>
<feature type="region of interest" description="Disordered" evidence="12">
    <location>
        <begin position="46"/>
        <end position="184"/>
    </location>
</feature>
<evidence type="ECO:0000313" key="15">
    <source>
        <dbReference type="Proteomes" id="UP000319263"/>
    </source>
</evidence>
<dbReference type="Proteomes" id="UP000319263">
    <property type="component" value="Chromosome"/>
</dbReference>
<dbReference type="GO" id="GO:0004149">
    <property type="term" value="F:dihydrolipoyllysine-residue succinyltransferase activity"/>
    <property type="evidence" value="ECO:0007669"/>
    <property type="project" value="UniProtKB-EC"/>
</dbReference>
<feature type="compositionally biased region" description="Low complexity" evidence="12">
    <location>
        <begin position="47"/>
        <end position="68"/>
    </location>
</feature>
<evidence type="ECO:0000256" key="10">
    <source>
        <dbReference type="ARBA" id="ARBA00051911"/>
    </source>
</evidence>
<dbReference type="InterPro" id="IPR011603">
    <property type="entry name" value="2oxoglutarate_DH_E1"/>
</dbReference>
<evidence type="ECO:0000256" key="6">
    <source>
        <dbReference type="ARBA" id="ARBA00022842"/>
    </source>
</evidence>
<dbReference type="GO" id="GO:0005829">
    <property type="term" value="C:cytosol"/>
    <property type="evidence" value="ECO:0007669"/>
    <property type="project" value="TreeGrafter"/>
</dbReference>
<gene>
    <name evidence="14" type="ORF">FOE78_15115</name>
</gene>
<evidence type="ECO:0000256" key="1">
    <source>
        <dbReference type="ARBA" id="ARBA00001946"/>
    </source>
</evidence>
<feature type="compositionally biased region" description="Low complexity" evidence="12">
    <location>
        <begin position="78"/>
        <end position="135"/>
    </location>
</feature>
<dbReference type="InterPro" id="IPR029061">
    <property type="entry name" value="THDP-binding"/>
</dbReference>
<dbReference type="GO" id="GO:0030976">
    <property type="term" value="F:thiamine pyrophosphate binding"/>
    <property type="evidence" value="ECO:0007669"/>
    <property type="project" value="InterPro"/>
</dbReference>
<keyword evidence="7" id="KW-0560">Oxidoreductase</keyword>
<dbReference type="Gene3D" id="3.40.50.970">
    <property type="match status" value="1"/>
</dbReference>
<organism evidence="14 15">
    <name type="scientific">Microlunatus elymi</name>
    <dbReference type="NCBI Taxonomy" id="2596828"/>
    <lineage>
        <taxon>Bacteria</taxon>
        <taxon>Bacillati</taxon>
        <taxon>Actinomycetota</taxon>
        <taxon>Actinomycetes</taxon>
        <taxon>Propionibacteriales</taxon>
        <taxon>Propionibacteriaceae</taxon>
        <taxon>Microlunatus</taxon>
    </lineage>
</organism>